<protein>
    <submittedName>
        <fullName evidence="3">Molybdopterin-dependent oxidoreductase</fullName>
    </submittedName>
</protein>
<dbReference type="Gene3D" id="3.30.365.10">
    <property type="entry name" value="Aldehyde oxidase/xanthine dehydrogenase, molybdopterin binding domain"/>
    <property type="match status" value="4"/>
</dbReference>
<name>A0ABW9Y534_9RHOB</name>
<accession>A0ABW9Y534</accession>
<dbReference type="Gene3D" id="3.90.1170.50">
    <property type="entry name" value="Aldehyde oxidase/xanthine dehydrogenase, a/b hammerhead"/>
    <property type="match status" value="1"/>
</dbReference>
<keyword evidence="1" id="KW-1133">Transmembrane helix</keyword>
<dbReference type="Pfam" id="PF02738">
    <property type="entry name" value="MoCoBD_1"/>
    <property type="match status" value="1"/>
</dbReference>
<dbReference type="EMBL" id="JAAATW010000001">
    <property type="protein sequence ID" value="NBE07512.1"/>
    <property type="molecule type" value="Genomic_DNA"/>
</dbReference>
<evidence type="ECO:0000256" key="1">
    <source>
        <dbReference type="SAM" id="Phobius"/>
    </source>
</evidence>
<dbReference type="PANTHER" id="PTHR47495:SF1">
    <property type="entry name" value="BLL3820 PROTEIN"/>
    <property type="match status" value="1"/>
</dbReference>
<organism evidence="3 4">
    <name type="scientific">Paragemmobacter ruber</name>
    <dbReference type="NCBI Taxonomy" id="1985673"/>
    <lineage>
        <taxon>Bacteria</taxon>
        <taxon>Pseudomonadati</taxon>
        <taxon>Pseudomonadota</taxon>
        <taxon>Alphaproteobacteria</taxon>
        <taxon>Rhodobacterales</taxon>
        <taxon>Paracoccaceae</taxon>
        <taxon>Paragemmobacter</taxon>
    </lineage>
</organism>
<dbReference type="SMART" id="SM01008">
    <property type="entry name" value="Ald_Xan_dh_C"/>
    <property type="match status" value="1"/>
</dbReference>
<keyword evidence="4" id="KW-1185">Reference proteome</keyword>
<dbReference type="PIRSF" id="PIRSF036389">
    <property type="entry name" value="IOR_B"/>
    <property type="match status" value="1"/>
</dbReference>
<feature type="transmembrane region" description="Helical" evidence="1">
    <location>
        <begin position="12"/>
        <end position="30"/>
    </location>
</feature>
<keyword evidence="1" id="KW-0472">Membrane</keyword>
<proteinExistence type="predicted"/>
<feature type="domain" description="Aldehyde oxidase/xanthine dehydrogenase a/b hammerhead" evidence="2">
    <location>
        <begin position="240"/>
        <end position="318"/>
    </location>
</feature>
<dbReference type="SUPFAM" id="SSF56003">
    <property type="entry name" value="Molybdenum cofactor-binding domain"/>
    <property type="match status" value="2"/>
</dbReference>
<evidence type="ECO:0000259" key="2">
    <source>
        <dbReference type="SMART" id="SM01008"/>
    </source>
</evidence>
<dbReference type="RefSeq" id="WP_161766420.1">
    <property type="nucleotide sequence ID" value="NZ_JAAATW010000001.1"/>
</dbReference>
<evidence type="ECO:0000313" key="4">
    <source>
        <dbReference type="Proteomes" id="UP001517376"/>
    </source>
</evidence>
<gene>
    <name evidence="3" type="ORF">GU920_08190</name>
</gene>
<sequence length="744" mass="79137">MGRVMKIARRGFLFGSVALMGGVAFGWYRYATPHGNPLEGTLPEGAATLNPYVIIDQTGVTVIAPRAEMGQGIHTTLAALVAEEMDLDWSQIRVMHGPASKAYYNAAILGEGVPFAPTDDSRLANTVRGAMDIPAKFLGLQITGGSSSIPDGYEKMRLAGAAARAALVEAAAQRLNVPAAQLSTENGAVIAPDGTRIPYPELAVAAAAIDLRAEPALKPREDWRLLGRTLPRTDMLAKVTGTETYAIDLRLPGMRFATVRTNPRLGGEMLGYDATAAEAMPGVERIVPLPGGVAVVATNTWTAMQAADAITFDWGPAPYPATSAEIAEELRASFTPDRLDSTNRDDGDVDAALPPDAFTAEYTAPYLAHATMEPMSSAAWLKDGRLTVWTGHQLPTQILTEAPALTGLPPEAITVEVLPMGGGFGRRAEMDIVRQAIAVAQAMEGTPVLVTWSREEDMTHDFYRPAAMGRICAAVADGRITAFDFATCATSVVESQMGRIGLSIPGPDGTIVQGAWEQPYRLPNHRVTGYRAPAMVPVGSWRSVGASQNAFFHETAMDELAHLAGADPLDFRLSQIDHDPSRKVLEAVRDMSGWGSPTPGRAKGVAFCLSFGVPTAQVIEVEETPQGLRLTGAWIAADVGIALDPGNIEAQLQGAMVYGLSAAIRGEITFGDGMVQQANFWDYEPLRLSQCPPIAVQILQNQPHIRGIGEPGTPPAAPALGNAIFALTGQRLRDMPFARTVSFA</sequence>
<dbReference type="InterPro" id="IPR052516">
    <property type="entry name" value="N-heterocyclic_Hydroxylase"/>
</dbReference>
<dbReference type="PANTHER" id="PTHR47495">
    <property type="entry name" value="ALDEHYDE DEHYDROGENASE"/>
    <property type="match status" value="1"/>
</dbReference>
<dbReference type="Proteomes" id="UP001517376">
    <property type="component" value="Unassembled WGS sequence"/>
</dbReference>
<dbReference type="InterPro" id="IPR037165">
    <property type="entry name" value="AldOxase/xan_DH_Mopterin-bd_sf"/>
</dbReference>
<dbReference type="InterPro" id="IPR008274">
    <property type="entry name" value="AldOxase/xan_DH_MoCoBD1"/>
</dbReference>
<comment type="caution">
    <text evidence="3">The sequence shown here is derived from an EMBL/GenBank/DDBJ whole genome shotgun (WGS) entry which is preliminary data.</text>
</comment>
<dbReference type="InterPro" id="IPR046867">
    <property type="entry name" value="AldOxase/xan_DH_MoCoBD2"/>
</dbReference>
<dbReference type="InterPro" id="IPR012368">
    <property type="entry name" value="OxRdtase_Mopterin-bd_su_IorB"/>
</dbReference>
<reference evidence="4" key="1">
    <citation type="submission" date="2020-01" db="EMBL/GenBank/DDBJ databases">
        <title>Sphingomonas sp. strain CSW-10.</title>
        <authorList>
            <person name="Chen W.-M."/>
        </authorList>
    </citation>
    <scope>NUCLEOTIDE SEQUENCE [LARGE SCALE GENOMIC DNA]</scope>
    <source>
        <strain evidence="4">CCP-1</strain>
    </source>
</reference>
<evidence type="ECO:0000313" key="3">
    <source>
        <dbReference type="EMBL" id="NBE07512.1"/>
    </source>
</evidence>
<dbReference type="InterPro" id="IPR000674">
    <property type="entry name" value="Ald_Oxase/Xan_DH_a/b"/>
</dbReference>
<dbReference type="Pfam" id="PF20256">
    <property type="entry name" value="MoCoBD_2"/>
    <property type="match status" value="2"/>
</dbReference>
<keyword evidence="1" id="KW-0812">Transmembrane</keyword>